<organism evidence="5 6">
    <name type="scientific">Methylobacterium trifolii</name>
    <dbReference type="NCBI Taxonomy" id="1003092"/>
    <lineage>
        <taxon>Bacteria</taxon>
        <taxon>Pseudomonadati</taxon>
        <taxon>Pseudomonadota</taxon>
        <taxon>Alphaproteobacteria</taxon>
        <taxon>Hyphomicrobiales</taxon>
        <taxon>Methylobacteriaceae</taxon>
        <taxon>Methylobacterium</taxon>
    </lineage>
</organism>
<keyword evidence="1" id="KW-0805">Transcription regulation</keyword>
<dbReference type="EMBL" id="BPRB01000259">
    <property type="protein sequence ID" value="GJE61952.1"/>
    <property type="molecule type" value="Genomic_DNA"/>
</dbReference>
<dbReference type="SMART" id="SM00342">
    <property type="entry name" value="HTH_ARAC"/>
    <property type="match status" value="1"/>
</dbReference>
<gene>
    <name evidence="5" type="primary">virS_2</name>
    <name evidence="5" type="ORF">MPOCJGCO_4080</name>
</gene>
<comment type="caution">
    <text evidence="5">The sequence shown here is derived from an EMBL/GenBank/DDBJ whole genome shotgun (WGS) entry which is preliminary data.</text>
</comment>
<feature type="domain" description="HTH araC/xylS-type" evidence="4">
    <location>
        <begin position="269"/>
        <end position="367"/>
    </location>
</feature>
<dbReference type="SUPFAM" id="SSF46689">
    <property type="entry name" value="Homeodomain-like"/>
    <property type="match status" value="1"/>
</dbReference>
<protein>
    <submittedName>
        <fullName evidence="5">HTH-type transcriptional regulator VirS</fullName>
    </submittedName>
</protein>
<name>A0ABQ4U481_9HYPH</name>
<dbReference type="InterPro" id="IPR032687">
    <property type="entry name" value="AraC-type_N"/>
</dbReference>
<reference evidence="5" key="2">
    <citation type="submission" date="2021-08" db="EMBL/GenBank/DDBJ databases">
        <authorList>
            <person name="Tani A."/>
            <person name="Ola A."/>
            <person name="Ogura Y."/>
            <person name="Katsura K."/>
            <person name="Hayashi T."/>
        </authorList>
    </citation>
    <scope>NUCLEOTIDE SEQUENCE</scope>
    <source>
        <strain evidence="5">DSM 23632</strain>
    </source>
</reference>
<dbReference type="PRINTS" id="PR00032">
    <property type="entry name" value="HTHARAC"/>
</dbReference>
<dbReference type="Gene3D" id="1.10.10.60">
    <property type="entry name" value="Homeodomain-like"/>
    <property type="match status" value="1"/>
</dbReference>
<dbReference type="InterPro" id="IPR009057">
    <property type="entry name" value="Homeodomain-like_sf"/>
</dbReference>
<dbReference type="Proteomes" id="UP001055057">
    <property type="component" value="Unassembled WGS sequence"/>
</dbReference>
<keyword evidence="3" id="KW-0804">Transcription</keyword>
<dbReference type="Pfam" id="PF12625">
    <property type="entry name" value="Arabinose_bd"/>
    <property type="match status" value="1"/>
</dbReference>
<accession>A0ABQ4U481</accession>
<dbReference type="InterPro" id="IPR018060">
    <property type="entry name" value="HTH_AraC"/>
</dbReference>
<dbReference type="PROSITE" id="PS01124">
    <property type="entry name" value="HTH_ARAC_FAMILY_2"/>
    <property type="match status" value="1"/>
</dbReference>
<evidence type="ECO:0000256" key="2">
    <source>
        <dbReference type="ARBA" id="ARBA00023125"/>
    </source>
</evidence>
<evidence type="ECO:0000313" key="5">
    <source>
        <dbReference type="EMBL" id="GJE61952.1"/>
    </source>
</evidence>
<evidence type="ECO:0000259" key="4">
    <source>
        <dbReference type="PROSITE" id="PS01124"/>
    </source>
</evidence>
<dbReference type="PANTHER" id="PTHR47894:SF4">
    <property type="entry name" value="HTH-TYPE TRANSCRIPTIONAL REGULATOR GADX"/>
    <property type="match status" value="1"/>
</dbReference>
<evidence type="ECO:0000256" key="1">
    <source>
        <dbReference type="ARBA" id="ARBA00023015"/>
    </source>
</evidence>
<dbReference type="PANTHER" id="PTHR47894">
    <property type="entry name" value="HTH-TYPE TRANSCRIPTIONAL REGULATOR GADX"/>
    <property type="match status" value="1"/>
</dbReference>
<sequence length="386" mass="42005">MVAHIQARPLMPLPGETPFEVPVIGLGIAGRAKGIPSDRHDARVGTLRELPSVLRALGFEPDPIIGRYGLDPRLLDDGDNMLPASSVSGLLETCMEETGCRHLGLLVGDRAKASCFGVVGLLMQHQATVSESLRCLIEHGHLYDRGAVSTLEATNGTATLHYGFSPADAEGGRQIVDGALASGFRLMQALCGPEWEPREVLLSHPSGGDEAAYRRIFGVPVRFDQEGTALVFEARWLSHPVVGADPGFRHILELQVRALEHLHDEALSSQLRRSLRTLLLRKGCSAGRTAQLFAMHRRTMSRRLKAEGHSFQHLVDEVRYDIAHHLLTNASMPLAEVSVALGYSEASAFTRAFRRWSGINPKTWRVGTSMRHSLPAPAIAAALPVA</sequence>
<evidence type="ECO:0000256" key="3">
    <source>
        <dbReference type="ARBA" id="ARBA00023163"/>
    </source>
</evidence>
<dbReference type="RefSeq" id="WP_238184506.1">
    <property type="nucleotide sequence ID" value="NZ_BPRB01000259.1"/>
</dbReference>
<dbReference type="InterPro" id="IPR020449">
    <property type="entry name" value="Tscrpt_reg_AraC-type_HTH"/>
</dbReference>
<evidence type="ECO:0000313" key="6">
    <source>
        <dbReference type="Proteomes" id="UP001055057"/>
    </source>
</evidence>
<reference evidence="5" key="1">
    <citation type="journal article" date="2021" name="Front. Microbiol.">
        <title>Comprehensive Comparative Genomics and Phenotyping of Methylobacterium Species.</title>
        <authorList>
            <person name="Alessa O."/>
            <person name="Ogura Y."/>
            <person name="Fujitani Y."/>
            <person name="Takami H."/>
            <person name="Hayashi T."/>
            <person name="Sahin N."/>
            <person name="Tani A."/>
        </authorList>
    </citation>
    <scope>NUCLEOTIDE SEQUENCE</scope>
    <source>
        <strain evidence="5">DSM 23632</strain>
    </source>
</reference>
<dbReference type="Pfam" id="PF12833">
    <property type="entry name" value="HTH_18"/>
    <property type="match status" value="1"/>
</dbReference>
<keyword evidence="6" id="KW-1185">Reference proteome</keyword>
<proteinExistence type="predicted"/>
<keyword evidence="2" id="KW-0238">DNA-binding</keyword>